<sequence>MEKCASKVYGMIAGYGDDVVIPAVDAADGVRTDGIFADGVFVAAGNDSDGVSVTSSDATDAETQFALMGLSPQDAIEKPLYDWFVKPVGMHAVPPPITGTSCLLPTSLTLTWGLSILECGDALRKSSGEKSTIRPFNFNFENVANHGGDELVDKERILKRKRVCDNGTEFKNSNLIELCGSKGIKRDYSVARTPQQNGVAERKNRTLIEAARTMLADSKLPTMFWTEAVSTACYVLNRVLVTRPHNKTPYELLSGKVPNISHLKPFGCHVTILNTSDHLGKFEGKADEGFLVGYSAHSKAYRVYNLSNKKIEETLNLRYMEDKPNVQGLGHEWYFDLDYLTDSLGYTRFKSNQPAGTQDTNTHAGTHDDSDSECDEQVIVVPSFPSNHFSGPKVHTASATVESTSDYAEELARLQGQAYEANSAAKDTWKTADTVPAGSGVPATSIPAGSINQAAGGSAVPSTPSSSVVEPVHADTPLPPGHSLGSSENSTRFSSPSDLANHISSSSEMEGIHHHPTTGIFSESTYDADFGGSVTNLAPTIAVDPVPTRRVHTVHPISQIIGDITSPVLTRGTLKKSKFGESALAGYVHDQQRNNHTDYLHCLFACFLSQLEPSSVAQALNDPDWVEAMQEEMQQFVNQDVWKLVPLPEGKTAIGTKWILKNKRDARGIVVRNKARLVAQGHRQEEGIDYDEVFAPVARIEAIRLFLAFASYMGFMVYQMDVKSAFLYGEIDEEVYVTQPKGFEDPFYPKHVYRVVKALYGLHQAPRAWYARLSTFLLKHNYRRGTIDKTLFIKKNSRDIILVQVYVDDIIFGSTNQTWCDEFEVLMKGEFEMSAMGELTFFLGLQVKQQPDGIFISQDKYVQDMLRRFDMESVRPATTPYEAAKPKSKDEPDDAVNVHLYRSMIGSLMYLTASRPDIMFAVSACSRHQVTPLTSNLNAVKKIFKYLKGQPKLGLWYPRDSPFVLEAYSDSDYAGSNGDRKSTTGGCQFLGRRLISWQCKKQTVVATSSTEAEYVAAAHCCGQSTICIVKNPVFHQRTKHIEIRHHFIRDANEKNLIQVLKIHTYDNVADLLTKAFDGPRFNYLVVHIRMLNP</sequence>
<feature type="region of interest" description="Disordered" evidence="1">
    <location>
        <begin position="351"/>
        <end position="374"/>
    </location>
</feature>
<dbReference type="SUPFAM" id="SSF56672">
    <property type="entry name" value="DNA/RNA polymerases"/>
    <property type="match status" value="1"/>
</dbReference>
<dbReference type="Gene3D" id="3.30.420.10">
    <property type="entry name" value="Ribonuclease H-like superfamily/Ribonuclease H"/>
    <property type="match status" value="1"/>
</dbReference>
<dbReference type="InterPro" id="IPR013103">
    <property type="entry name" value="RVT_2"/>
</dbReference>
<dbReference type="InterPro" id="IPR012337">
    <property type="entry name" value="RNaseH-like_sf"/>
</dbReference>
<feature type="compositionally biased region" description="Polar residues" evidence="1">
    <location>
        <begin position="351"/>
        <end position="364"/>
    </location>
</feature>
<evidence type="ECO:0000313" key="3">
    <source>
        <dbReference type="EMBL" id="GJS60352.1"/>
    </source>
</evidence>
<dbReference type="InterPro" id="IPR057670">
    <property type="entry name" value="SH3_retrovirus"/>
</dbReference>
<feature type="region of interest" description="Disordered" evidence="1">
    <location>
        <begin position="446"/>
        <end position="503"/>
    </location>
</feature>
<dbReference type="InterPro" id="IPR001584">
    <property type="entry name" value="Integrase_cat-core"/>
</dbReference>
<dbReference type="CDD" id="cd09272">
    <property type="entry name" value="RNase_HI_RT_Ty1"/>
    <property type="match status" value="1"/>
</dbReference>
<dbReference type="SUPFAM" id="SSF53098">
    <property type="entry name" value="Ribonuclease H-like"/>
    <property type="match status" value="1"/>
</dbReference>
<dbReference type="PANTHER" id="PTHR11439">
    <property type="entry name" value="GAG-POL-RELATED RETROTRANSPOSON"/>
    <property type="match status" value="1"/>
</dbReference>
<dbReference type="PROSITE" id="PS50994">
    <property type="entry name" value="INTEGRASE"/>
    <property type="match status" value="1"/>
</dbReference>
<evidence type="ECO:0000259" key="2">
    <source>
        <dbReference type="PROSITE" id="PS50994"/>
    </source>
</evidence>
<protein>
    <submittedName>
        <fullName evidence="3">Ribonuclease H-like domain-containing protein</fullName>
    </submittedName>
</protein>
<evidence type="ECO:0000313" key="4">
    <source>
        <dbReference type="Proteomes" id="UP001151760"/>
    </source>
</evidence>
<name>A0ABQ4X5G9_9ASTR</name>
<gene>
    <name evidence="3" type="ORF">Tco_0655136</name>
</gene>
<dbReference type="Proteomes" id="UP001151760">
    <property type="component" value="Unassembled WGS sequence"/>
</dbReference>
<proteinExistence type="predicted"/>
<feature type="compositionally biased region" description="Low complexity" evidence="1">
    <location>
        <begin position="460"/>
        <end position="471"/>
    </location>
</feature>
<organism evidence="3 4">
    <name type="scientific">Tanacetum coccineum</name>
    <dbReference type="NCBI Taxonomy" id="301880"/>
    <lineage>
        <taxon>Eukaryota</taxon>
        <taxon>Viridiplantae</taxon>
        <taxon>Streptophyta</taxon>
        <taxon>Embryophyta</taxon>
        <taxon>Tracheophyta</taxon>
        <taxon>Spermatophyta</taxon>
        <taxon>Magnoliopsida</taxon>
        <taxon>eudicotyledons</taxon>
        <taxon>Gunneridae</taxon>
        <taxon>Pentapetalae</taxon>
        <taxon>asterids</taxon>
        <taxon>campanulids</taxon>
        <taxon>Asterales</taxon>
        <taxon>Asteraceae</taxon>
        <taxon>Asteroideae</taxon>
        <taxon>Anthemideae</taxon>
        <taxon>Anthemidinae</taxon>
        <taxon>Tanacetum</taxon>
    </lineage>
</organism>
<dbReference type="PANTHER" id="PTHR11439:SF495">
    <property type="entry name" value="REVERSE TRANSCRIPTASE, RNA-DEPENDENT DNA POLYMERASE-RELATED"/>
    <property type="match status" value="1"/>
</dbReference>
<feature type="domain" description="Integrase catalytic" evidence="2">
    <location>
        <begin position="165"/>
        <end position="257"/>
    </location>
</feature>
<dbReference type="Pfam" id="PF25597">
    <property type="entry name" value="SH3_retrovirus"/>
    <property type="match status" value="1"/>
</dbReference>
<feature type="compositionally biased region" description="Polar residues" evidence="1">
    <location>
        <begin position="484"/>
        <end position="503"/>
    </location>
</feature>
<comment type="caution">
    <text evidence="3">The sequence shown here is derived from an EMBL/GenBank/DDBJ whole genome shotgun (WGS) entry which is preliminary data.</text>
</comment>
<dbReference type="InterPro" id="IPR036397">
    <property type="entry name" value="RNaseH_sf"/>
</dbReference>
<accession>A0ABQ4X5G9</accession>
<evidence type="ECO:0000256" key="1">
    <source>
        <dbReference type="SAM" id="MobiDB-lite"/>
    </source>
</evidence>
<keyword evidence="4" id="KW-1185">Reference proteome</keyword>
<dbReference type="InterPro" id="IPR043502">
    <property type="entry name" value="DNA/RNA_pol_sf"/>
</dbReference>
<dbReference type="EMBL" id="BQNB010009215">
    <property type="protein sequence ID" value="GJS60352.1"/>
    <property type="molecule type" value="Genomic_DNA"/>
</dbReference>
<dbReference type="Pfam" id="PF07727">
    <property type="entry name" value="RVT_2"/>
    <property type="match status" value="1"/>
</dbReference>
<reference evidence="3" key="2">
    <citation type="submission" date="2022-01" db="EMBL/GenBank/DDBJ databases">
        <authorList>
            <person name="Yamashiro T."/>
            <person name="Shiraishi A."/>
            <person name="Satake H."/>
            <person name="Nakayama K."/>
        </authorList>
    </citation>
    <scope>NUCLEOTIDE SEQUENCE</scope>
</reference>
<reference evidence="3" key="1">
    <citation type="journal article" date="2022" name="Int. J. Mol. Sci.">
        <title>Draft Genome of Tanacetum Coccineum: Genomic Comparison of Closely Related Tanacetum-Family Plants.</title>
        <authorList>
            <person name="Yamashiro T."/>
            <person name="Shiraishi A."/>
            <person name="Nakayama K."/>
            <person name="Satake H."/>
        </authorList>
    </citation>
    <scope>NUCLEOTIDE SEQUENCE</scope>
</reference>